<keyword evidence="4" id="KW-0597">Phosphoprotein</keyword>
<dbReference type="NCBIfam" id="NF003417">
    <property type="entry name" value="PRK04813.1"/>
    <property type="match status" value="7"/>
</dbReference>
<dbReference type="InterPro" id="IPR025110">
    <property type="entry name" value="AMP-bd_C"/>
</dbReference>
<dbReference type="SMART" id="SM00823">
    <property type="entry name" value="PKS_PP"/>
    <property type="match status" value="7"/>
</dbReference>
<dbReference type="Gene3D" id="3.30.559.30">
    <property type="entry name" value="Nonribosomal peptide synthetase, condensation domain"/>
    <property type="match status" value="7"/>
</dbReference>
<feature type="domain" description="Carrier" evidence="5">
    <location>
        <begin position="5306"/>
        <end position="5383"/>
    </location>
</feature>
<dbReference type="Gene3D" id="3.30.559.10">
    <property type="entry name" value="Chloramphenicol acetyltransferase-like domain"/>
    <property type="match status" value="7"/>
</dbReference>
<dbReference type="FunFam" id="3.40.50.12780:FF:000012">
    <property type="entry name" value="Non-ribosomal peptide synthetase"/>
    <property type="match status" value="4"/>
</dbReference>
<dbReference type="GO" id="GO:0003824">
    <property type="term" value="F:catalytic activity"/>
    <property type="evidence" value="ECO:0007669"/>
    <property type="project" value="InterPro"/>
</dbReference>
<protein>
    <submittedName>
        <fullName evidence="6">Amino acid adenylation domain-containing protein</fullName>
    </submittedName>
</protein>
<dbReference type="GO" id="GO:0005737">
    <property type="term" value="C:cytoplasm"/>
    <property type="evidence" value="ECO:0007669"/>
    <property type="project" value="TreeGrafter"/>
</dbReference>
<feature type="domain" description="Carrier" evidence="5">
    <location>
        <begin position="6392"/>
        <end position="6469"/>
    </location>
</feature>
<dbReference type="PROSITE" id="PS00012">
    <property type="entry name" value="PHOSPHOPANTETHEINE"/>
    <property type="match status" value="7"/>
</dbReference>
<evidence type="ECO:0000256" key="4">
    <source>
        <dbReference type="ARBA" id="ARBA00022553"/>
    </source>
</evidence>
<dbReference type="InterPro" id="IPR001242">
    <property type="entry name" value="Condensation_dom"/>
</dbReference>
<comment type="caution">
    <text evidence="6">The sequence shown here is derived from an EMBL/GenBank/DDBJ whole genome shotgun (WGS) entry which is preliminary data.</text>
</comment>
<dbReference type="InterPro" id="IPR023213">
    <property type="entry name" value="CAT-like_dom_sf"/>
</dbReference>
<dbReference type="InterPro" id="IPR006162">
    <property type="entry name" value="Ppantetheine_attach_site"/>
</dbReference>
<dbReference type="Gene3D" id="3.40.50.1820">
    <property type="entry name" value="alpha/beta hydrolase"/>
    <property type="match status" value="1"/>
</dbReference>
<accession>A0A3M7TFR2</accession>
<dbReference type="InterPro" id="IPR029058">
    <property type="entry name" value="AB_hydrolase_fold"/>
</dbReference>
<dbReference type="Pfam" id="PF00550">
    <property type="entry name" value="PP-binding"/>
    <property type="match status" value="7"/>
</dbReference>
<dbReference type="EMBL" id="QWIU01000002">
    <property type="protein sequence ID" value="RNA61469.1"/>
    <property type="molecule type" value="Genomic_DNA"/>
</dbReference>
<organism evidence="6 7">
    <name type="scientific">Chryseobacterium nematophagum</name>
    <dbReference type="NCBI Taxonomy" id="2305228"/>
    <lineage>
        <taxon>Bacteria</taxon>
        <taxon>Pseudomonadati</taxon>
        <taxon>Bacteroidota</taxon>
        <taxon>Flavobacteriia</taxon>
        <taxon>Flavobacteriales</taxon>
        <taxon>Weeksellaceae</taxon>
        <taxon>Chryseobacterium group</taxon>
        <taxon>Chryseobacterium</taxon>
    </lineage>
</organism>
<dbReference type="PANTHER" id="PTHR45527:SF1">
    <property type="entry name" value="FATTY ACID SYNTHASE"/>
    <property type="match status" value="1"/>
</dbReference>
<dbReference type="Gene3D" id="3.30.300.30">
    <property type="match status" value="7"/>
</dbReference>
<dbReference type="SUPFAM" id="SSF47336">
    <property type="entry name" value="ACP-like"/>
    <property type="match status" value="7"/>
</dbReference>
<dbReference type="Gene3D" id="3.40.50.980">
    <property type="match status" value="12"/>
</dbReference>
<dbReference type="GO" id="GO:0044550">
    <property type="term" value="P:secondary metabolite biosynthetic process"/>
    <property type="evidence" value="ECO:0007669"/>
    <property type="project" value="UniProtKB-ARBA"/>
</dbReference>
<dbReference type="PROSITE" id="PS00455">
    <property type="entry name" value="AMP_BINDING"/>
    <property type="match status" value="7"/>
</dbReference>
<keyword evidence="3" id="KW-0596">Phosphopantetheine</keyword>
<dbReference type="CDD" id="cd19531">
    <property type="entry name" value="LCL_NRPS-like"/>
    <property type="match status" value="6"/>
</dbReference>
<feature type="domain" description="Carrier" evidence="5">
    <location>
        <begin position="7482"/>
        <end position="7559"/>
    </location>
</feature>
<dbReference type="CDD" id="cd05930">
    <property type="entry name" value="A_NRPS"/>
    <property type="match status" value="4"/>
</dbReference>
<dbReference type="OrthoDB" id="5298966at2"/>
<evidence type="ECO:0000259" key="5">
    <source>
        <dbReference type="PROSITE" id="PS50075"/>
    </source>
</evidence>
<comment type="similarity">
    <text evidence="2">Belongs to the ATP-dependent AMP-binding enzyme family.</text>
</comment>
<dbReference type="Gene3D" id="1.10.1200.10">
    <property type="entry name" value="ACP-like"/>
    <property type="match status" value="6"/>
</dbReference>
<dbReference type="InterPro" id="IPR036736">
    <property type="entry name" value="ACP-like_sf"/>
</dbReference>
<evidence type="ECO:0000256" key="2">
    <source>
        <dbReference type="ARBA" id="ARBA00006432"/>
    </source>
</evidence>
<dbReference type="Pfam" id="PF00668">
    <property type="entry name" value="Condensation"/>
    <property type="match status" value="7"/>
</dbReference>
<dbReference type="FunFam" id="3.40.50.980:FF:000001">
    <property type="entry name" value="Non-ribosomal peptide synthetase"/>
    <property type="match status" value="7"/>
</dbReference>
<dbReference type="Proteomes" id="UP000278775">
    <property type="component" value="Unassembled WGS sequence"/>
</dbReference>
<feature type="domain" description="Carrier" evidence="5">
    <location>
        <begin position="993"/>
        <end position="1070"/>
    </location>
</feature>
<dbReference type="SUPFAM" id="SSF53474">
    <property type="entry name" value="alpha/beta-Hydrolases"/>
    <property type="match status" value="1"/>
</dbReference>
<evidence type="ECO:0000313" key="7">
    <source>
        <dbReference type="Proteomes" id="UP000278775"/>
    </source>
</evidence>
<comment type="cofactor">
    <cofactor evidence="1">
        <name>pantetheine 4'-phosphate</name>
        <dbReference type="ChEBI" id="CHEBI:47942"/>
    </cofactor>
</comment>
<dbReference type="PROSITE" id="PS50075">
    <property type="entry name" value="CARRIER"/>
    <property type="match status" value="7"/>
</dbReference>
<dbReference type="NCBIfam" id="TIGR01733">
    <property type="entry name" value="AA-adenyl-dom"/>
    <property type="match status" value="7"/>
</dbReference>
<feature type="domain" description="Carrier" evidence="5">
    <location>
        <begin position="2082"/>
        <end position="2159"/>
    </location>
</feature>
<dbReference type="InterPro" id="IPR042099">
    <property type="entry name" value="ANL_N_sf"/>
</dbReference>
<evidence type="ECO:0000256" key="3">
    <source>
        <dbReference type="ARBA" id="ARBA00022450"/>
    </source>
</evidence>
<dbReference type="GO" id="GO:0031177">
    <property type="term" value="F:phosphopantetheine binding"/>
    <property type="evidence" value="ECO:0007669"/>
    <property type="project" value="InterPro"/>
</dbReference>
<sequence>MNNPQFLIKLTPYQESFYHEWMLNPSRSDYNMTFDQSMSGVLDIERLNASLIKLINSHLLMNSNVVDISDELYWKNRPLLSEDTQVLKYFPQELSREELLDLVLQPFDLEKDQLVRFYAIQLNDGRYRIVYVFSHIIVDGLSTNSLYDETSTYYNDPNYISSVSLADQARLHEELSNQFDELFNKGKSEMTNFWKKHLDGLENIGFKFLQTGTLKEYSDTPHINKISEFRFEFEEDLFLKVKQLTRSYKLTPYTYGQMILAIALHRISGVEQLGINYPIGIKEGQSFIFGAHVNTIIKGYHFTSETTLSDLIDQNLDYVTDLKKTKGQYLPIAELIRYAPTSDVLEFSFVQANLKDIAINYEGLYDIFINNELNIDLLGKIIFEQEIKENRLNYRVKYDTFELDSELVSQFIEIYKRLFVGVLHDILDHKIDTRISSYELLDKESYQTILHGWNATGLEYDTNVTLHELFERQVEKTPDHIALVYENVKLTYRELNERSNQLAHYLLQNHQIQPDEFIPLCLERSEEMLVAILGVLKSGGAYVPMDPNYPMDRIEHILGDSRARLIIVEENTKHRLYDYKELIETEAESSNLSIISLDSSDMEDSLSTCSTANPDTEVSSEDLSYVIYTSGTTGKPKGVMIEHKSVVRLFSATDHWYGFTDKDVWSLFHSYVFDVSVWEMWGALLHGGKLLIPSVEQTKDLYLFFDLCYKNNLTVLCKTPTAFYQFIEVALSKDVELSDLRYVIFAGEALNFASLEPWYGRYSEVPLLINMYGTTETTVHASYRALDSGELGNSSMVGKSIPDQRIYVLDGYLRPVPIGAIGELYIGGSGLSRGYLNLPELTAERFLLNPFQSEEEKESGYNGRMYKTGDLGRYLPGGDLEYIGRNDFQVKIRGYRIELGEIENGLLSYEGIRQSIVLAKENSLGLKYLVGYYVSDTPVNHEDLSVHLSGLLPEYMVPSTYVHLEEFPLTINGKLDRKALPEPNFTGDKEYIAPTTVLEKQLAEIYGEVLGLPVENIGLHDDFFRLGGNSIMAIKLISKIHQGLGLQASVAMVFSHKTIFGLAEVLKDLDLEGGEMIRPIAVHSPEEQRLSFAQERLWFIDQYEGGSSAYNIPMVFGLSSKVDLSVLEASFKVLLSRHEILRTLIVTNSEGVGYQYVSDHELSIKETNVFNSIELEDLISQETNRVFDLSKDLPISVCIFHEQEKTNNNKTKKKQDSQNKSEITSYISIVIHHIAFDGWSMDIFLEELGVIYRDLLLGSVVSLPSLRIQYKDFALWQRDYLQGEILDRQLNYWKTKLSGVEALHLPLDYTRPTRVSYEGNTVHFSIADTLGEDLRLLSRDLGVSLYSVMLGGYYLLLSSYSGQKDIVLGTVVANRHHVGLEDLMGFFVNTLVLREEIDYEASVRDFILQVSDSVSQAQMHQDVPFEKLVEELGVVQDVSRHPLFQVMFGLQSFGSEAKRIYGEDSLFEEFKGNVSYDVAKFDLSVMIDDDGESLSGSFNYARGLFKESTIDYMINTYVYLLEQMVYHHKDNRSELKLEDLSWVREEEPTLDGIFSNLLDVTIEYDTTVTIHELFERQVEKTPDHIALVYEDVKLTYRELNDRSNQLAHYLLYNCKIQPNDLIPLCLERSEQILIGMLGVLKSGGAYVPMDPNYPMDRIEHILGDTKARLVIVEENTKYRLYDYKELIDTEAESSNLSIISLNGSEMKAELNSCSTANPNTKVDPEALSYVIYTSGTTGKPKGVMIEHKSMVNFVCCMIDSHRLTEYTNVGCYSNYVFDVFVSEAFPVLCHGNTLWLYSNELRKSVKDLNDYIKAHDIEVSFIPPVILRDLIPDTSLQLILVGGEAFPDIRDLDHDHILLINEYGPTETTVWSTYHPYHEDGNALNIGRPITNTTTYVLDEYLRPVPIGAVGELYIGGSGLSRGYLNLPELTEERFLLNPFQSEEEKERGYNGRIYKTGDLVRFLTNGDLEYIGRNDFQIKIRGYRIELGEIENRLLSYEGICQAVVLAKEHSSGLKYLVGYYVSDISVNYEDLSVYLSSLLPEYMVPSLYVHLEEFPITLNGKLDRKALPEPSFTGDREYVAPTTALEKQLAEIYGEVLGLPVESIGLHDDFFRLGGNSIMAIKLISKIHQVLGLQVNVAMVFSHKTLFGLAGVLKDLELGDNEMISPIAVIHPEEQLLSFAQERLWFIDQYEGGSSAYNIPMVFGLSSKVDLTILKESFRILLSRHEILRTLILTSSEGVCYQYVSDQELGIKETDVFNSTELEDVISQEINKVFDLSKELPISVCLFHEQEKNNNNEQISYISIVIHHIAFDGWSIDIFLEELRSIYQDLLSGDSVSLPSLRIQYKDFALWQRDYLQGEVLDRQLDYWRTKLSEVEPLNLPLDYTRPSVLSYEGHTIRFSISETLGKDLRLLSQDLGVSLYSVMLSGYYLLLSSYSGEKDIVLGTVVANRHHTGLEDLIGFFVNTLVLREEIDYGVSIKDFILQVSDSVSQAQMHQDVPFEKLVEELGVVQDVSRHPIFQVMFGLQSFGNEAKKKYGEDSLFEEFKGNVSYDVAKFDLTVMIDDGDESLSGSFNYARGLFKESTINHMISTYVYLLEQMIFHHKEIKLQNLSWVRQEDYKEDGIFSNLLDTYSEYDTEATLHELFERQVEKTPDHIALVYEDVKLTYRELNERSNQLANYLLDTYKIQPDELIPLCLERSEQMLIAILGVLKSGGAYVPMDPSYPMDRIEHILGDTKARVVIGDENTIKKLFECQPETHDLAILSLNSSEMIDTLRSSFKENPNTDVSSEDLSYVIYTSGTTGKPKGVMIEHTGVINLVEFMISSHRLTEYTNVGCYSNYVFDAFGCEIFPVLCHGNTTWLYNSMLRTSVKELNEYIKNNNIEVSFIPPVLLQEIILDTSLKLIYAGGETFPTIDKTRSDIILINEYGPTETTVCATYHHYHDDGNPLNIGRPIVNTTVYVLDGYLRCVPIGAVGELYIGGAGLSRGYLNLAELTAERFLENPFQSEEEKSIGYNGRMYKTGDLVRYLPGGELEYVGRNDFQVKIRGYRIELGEIENRLLEYEGIRQAVVLAKENSAGLKYLAAYYVSESGLEHTDLSDYLMGVLPEYMVPSAYVHLEELPITINGKLDRRALPEPSFTGNKEYIAPQTPLQRDLAAIYGDVLGLDPSTIGIHDDFFRLGGNSIMAIKLISKIHHTLGIKATVSMVFTYKSVSGLSQSLSEIEGMEGSAIVPIEVLRAADQRLSFAQERLWFIDKYEGGSSAYNIPMVFRLDGATDVSLLREALYLLIDRHEILRTLILTDEEGVGYQQVINFGEQISLHKVSDIQELEYEFNKEMMNIFDLSQEVPIRVRIFQQGIDHYVSIVIHHIAFDGWSGDIFLRELGIIYQSLLEGIEPVLNPLNIHYKDFALWQRDYLRGEILDGQLSYWKDKLSNYEPLNLPLDFVRPSVISYEGKSISFMVESDVSDNLRLLSRDLGVSLYSVMLSGYYLLLSCYSGQDDIVLGTPVTNRHHAGLEDIIGFFVNTLVLREQIDLSQGVKDFILKVSSSVSEAQIHQDLPFEKMVEELVVNKDLSRHPIFQVMFSLQNFDGNLKQQYGENSFLHPFEGSLEYDVAKFDLTTMLDDGGDYISGTFNYGSSLFRAETMEEMISTYLYLLEQIGSLNGAIDSEMRLGDLALLRPEAYELFNSELNATYIDYNSLSTLHELFEIQVAKTPDAIALVYEDVKLTYRELNERSNQLAHYLLDTYNIQPDDLVPLLLNRSEHRLIGILGVLKAGGAYVPMDPNYPMDRIEHILEDTRARLLIGEEKTKDRLYEYNNLREEVSLNIISLNSLDIKDSLITCSKDNPKTEVGSEDLSYVIYTSGTTGKPKGVMIEHKSVINLLDSIREVYGFSTTGKITAYTSYVFDVSASEFFSSLLYGNELHLLSEDIKKDSNLISDYLLDHKITHVYLPPALLSVLPRKVYPSLESILYAGEPCDEETGRYWGEQKKLYNLYGPTESTIYATYKEIKEGEVHLIGKPITNTTTYVLDEYLRPVPVGAIGELYIGGVGLSRGYLNLTELTNEKFIANPYQSEEEKERGYNGCIYKTGDLGRYLPGGDLEYIGRNDFQVKIRGYRIELGEIESRLLSYEGIRQSIVLAKENSSGLKYLVGYYVSDTAVTPEDLSVHLSGLLPEYMVPSTYVHLEELPMTLNGKLDRRALPEPNFTDDREYIVPETALEKQLAEIYGEVLGLPVESIGLHDDFFRLGGNSIMAIKLISKIHQVLGLQVNVAMVFSHKTLFGLAGVLKDLESGGSEMIIPIAVHSPEEQRLSFAQERLWFIDQYEGGSSAYNIPMVFGLPSKVDLRILKESFRILLSRHEILRTLILTSPEGVGYQYVSDEELGIKETYVDSSRELEDLISQEITRVFDLSKELPISVCVFHKKEKDNNNKTISYISIVIHHIAFDGWSIDIFLEELRSIYQDLLTNSSVSLPSLRIQYKDFALWQRDYLQGEVLDRQLNYWKTKLSEVEPLNLPLDYTRPSAISYEGNTIRFDISETLGEELRLLSQDLGVSLYSVMLGGYYLLLSSYSGQKDIVLGTVVANRHHAGLEDLIGFFVNTLVLREEIDYGVSVKDFILQVSNSVSEAQMHQDVPFEKLVEELGVVQDVSRHPLFQVMFGLQSFGSEAKRMYGEDSLFEEFKGNVSYDVAKFDLSVMIDDDGESLSGSFNYARGLFKESTINHMISTYVYLLEQMISHHKERGSKLLLEDLSWIREEDYSGDGIFTDLLDTYSEYDTTVTIHELFERQVEKTPDHIALVYEDVKLTYRELNKRSNQLAHYLLENYQIQHDELIPLCLERSEEMLVAILGVLKSGGAYVPMDPNYPMDRIEHILGDSRARLIIVEENTKHRLYDYKELIETEAESSNLSIISLDSSDMEDSLSTCSTANPDTEVSSEDLSYVIYTSGTTGKPKGVMIEHKSVVRLFSATDHWYGFTDKDVWSLFHSYVFDVSVWEMWGALLHGGKLLIPSVEQTKDLYLFFDLCYKNNLTVLCKTPTAFYQFIEVALSKDVELSDLRYVIFAGEALNFASLEPWYGRYSEVPLLINMYGTTETTVHASYRALDSGELGNSSMVGKSIPDQRIYVLDGYLRPVPIGAIGELYIGGSGLSRGYLNLPELTSERFLLNPFQSEEEKESGYNGRMYKTGDLGRYLPGGDLEYIGRNDFQVKIRGYRIELGEIENGLLSYEGIRQSIVLAKENSSGVKYLVGYYVSDTSVNPEDLSVYLSGLLPEYMVPSAYVHLEEFPLTINGKLDRKALPEPNFTGDKKYIAPTTALEKQLAEIYGEVLGLPVENIGLHDDFFRLGGNSIMAIKLISKIHQRLDLQANVAMVFNDKTIFGLAGVLKGLKSGGSEMIRPIEVSHPEEQLLSFAQERLWFIDQYEGGSHVYNIPMVFGLSKDIDMRVLKESFKVLLSRHEILRTLIVTSSEGIGYQYVSDQELIIKETYVDSSNQLEDLISQEINKVFYLAQELPISVQVFHEKEKTKNNNEHISYISIIIHHIAFDGWSIDIFLEELRSIYQDLLTDSSVSLPSLRIQYKDFALWQREYLQGEVLDRQLDYWKGKLIGLEALHLPLDYARPTRLSYEGHTVCFNIPESLDEDLRLLSRDLGVSLYSVMLGGYYLLLSSYSGQKDIVLGTTIANRHHAGLEDLIGFFVNTLVLREEIDYGVSVKDFILQVSDSVSQAQMHQDVPFEKLVEELGVVQDVSRHPLFQVMFGLQSFGSEAKRMYGEDSLFEEFKGNVSYDVAKFDLSVMIDDDGESLSGSFNYARGLFKESTIDHMISTYVYLLEQMVWHHKENESQLKLEDLSWVREEEYSGDGIFTNLLDTYLEYDTTVTIHELFERQVERTPDHIALVYGDVKLSYRELNDRSNQLAHYLLENYEIKHDELISLCLERSEQMLIGILGVLKSGGAYVPMDPNYPMDRIEHILGDTKARLVIVEENTKDRLYDYKELIDTEAESLSLNIISLNSLDMKDSLSNCSTENPNTEVSSSDLSYIIYTSGTTGKPKGVMIEHRNGINLIEQQSVLFSLNTVHSSSDLQKRALWYANYVFDAHVWDVYSVLSFGHTLHLISKETQTDLSLLHRYIVENGIQIATIPPVLLTKELILPLDTLIVAGDTTHPKVMECYRREGVDVINAYGPTESTVCATYHPYHEDGNALNIGRPITNTTTYVLDEYLRPVPIGAVGELYIGGSGLSRGYLNLPELTEERFLLNPFQSEEEKERGYNGRIYKTGDLVRFLTNGDLEYIGRNDFQIKIRGYRIELGEIENRLLSYEGICQAVVLAKEHSSGLKYLVGYYVSDISVNYEDLSVYLSSLLPEYMVPSLYVHLEEFPITLNGKLDRKALPEPSFTGDREYVAPTTALEKQLAEIYGEVLGLPVESIGLHDDFFRLGGNSIMAIKLISKIHQVLGLQVNVAMVFSHKTLFGLAGVLKDLELGDNEMISPIAVIHPEEQLLSFAQERLWFIDQYEGGSSAYNIPMVFGLSSKVDLTILKESFRILLSRHEILRTLILTSSEGVCYQYVSDQELGIKETDVFNSTELEDVISQEINKVFDLSKELPISVCLFHEQEKNNNNEQISYISIVIHHIAFDGWSIDIFLEELRSIYQDLLSGDSVSLPSLRIQYKDFALWQRDYLQGEVLDRQLDYWRTKLSEVEPLNLPLDYTRPSVLSYEGHTIRFSISETLGKDLRLLSQDLGVSLYSVMLSGYYLLLSSYSGEKDIVLGTVVANRHHTGLEDLIGFFVNTLVLREEIDYGVSIKDFILQVSDSVSQAQMHQDVPFEKLVEELGVVQDVSRHPIFQVMFGLQSFGNEAKKKYGEDSLFEEFKGNVSYDVAKFDLTVMIDDGDESLSGSFNYARGLFKESTINHMISTYVYLLEQMIFHHKEIKLQNLSWVRQEDYKEGGIFSNLLGSYPEYDTMVTIHELFERQVEKTPGHIALVYEDVKLTYRELNERSNQLANYLLDTYKIQPDELIPLCLERSEQMLIVILGVLKSGGAYVPMDPNYPMDRIEHILGDTKARLVLVEENTKDRLYEYRSLVGLDTEAEFSNLSIISLNCSEMKAELRNCSTANPNTEVSSEDLSYVIYTSGTTGKPKGVMIEHKSVVRLFSATDHWYGFTDKDVWSLFHSYVFDVSVWEMWGALLHGGKLLIPSVEQTKDLYLFFDLCYKNNLTVLCKTPTAFYQFIEVALSKDVELSDLRYVIFAGEALNFASLEPWYGRYSEVPLLINMYGTTETTVHASYRALDSGELGNSSMVGKSIPDQRIYVLDEHLRPVPVGAVGELYIGGVGLSRGYLNLSELTDDRFLLNPFQSEEEKERGYNGRMYKTGDLGRYLPGGDLEYIGRNDFQVKIRGYRIELGEIENGLLSYEGIRQAVVLAKENSSGLKYLVGYYVSDASVNHEDLSVHLSGLLPEYMVPSVYVHLESLPLTINGKLDRKALPEPNFTGDKEYIAPTTALEKELAEIYGEVLGLPAESIGLHDDFFRLGGNSIMAIKLISKIYHQVGVQIKVADVFQGKTIGLLSLIIISCKPDYKPVVSLNNAISKPNMFLIHPGGGGCEVYRSLAEQLQQDYSCYGVDSYNLYNERKTNNLNSLATYYLDHIEKIQGSLQEEYILLGWSLGGQIALEIASILESKGHRRITVYLLDTILRAEDLDWKETYSLPSDEEISEEFQAPINSKYFLEVKNFLMAENCIGQQRISTTLTFTKTILLKATLVEDKESSLTTTYTQQLAYNNVDLILDKSSLLMVYPVNATHNNILKEEKTIVDIIQKNTSNVF</sequence>
<evidence type="ECO:0000256" key="1">
    <source>
        <dbReference type="ARBA" id="ARBA00001957"/>
    </source>
</evidence>
<dbReference type="InterPro" id="IPR010071">
    <property type="entry name" value="AA_adenyl_dom"/>
</dbReference>
<dbReference type="Gene3D" id="2.30.38.10">
    <property type="entry name" value="Luciferase, Domain 3"/>
    <property type="match status" value="6"/>
</dbReference>
<dbReference type="Gene3D" id="3.40.50.12780">
    <property type="entry name" value="N-terminal domain of ligase-like"/>
    <property type="match status" value="1"/>
</dbReference>
<dbReference type="InterPro" id="IPR009081">
    <property type="entry name" value="PP-bd_ACP"/>
</dbReference>
<reference evidence="6 7" key="1">
    <citation type="submission" date="2018-08" db="EMBL/GenBank/DDBJ databases">
        <title>Chryseobacterium nematophagum: a novel matrix digesting pathogen of nematodes.</title>
        <authorList>
            <person name="Page A."/>
            <person name="Roberts M."/>
            <person name="Felix M.-A."/>
            <person name="Weir W."/>
        </authorList>
    </citation>
    <scope>NUCLEOTIDE SEQUENCE [LARGE SCALE GENOMIC DNA]</scope>
    <source>
        <strain evidence="6 7">JUb129</strain>
    </source>
</reference>
<dbReference type="PANTHER" id="PTHR45527">
    <property type="entry name" value="NONRIBOSOMAL PEPTIDE SYNTHETASE"/>
    <property type="match status" value="1"/>
</dbReference>
<dbReference type="NCBIfam" id="NF004282">
    <property type="entry name" value="PRK05691.1"/>
    <property type="match status" value="6"/>
</dbReference>
<dbReference type="Pfam" id="PF00501">
    <property type="entry name" value="AMP-binding"/>
    <property type="match status" value="7"/>
</dbReference>
<dbReference type="InterPro" id="IPR020845">
    <property type="entry name" value="AMP-binding_CS"/>
</dbReference>
<dbReference type="Pfam" id="PF13193">
    <property type="entry name" value="AMP-binding_C"/>
    <property type="match status" value="3"/>
</dbReference>
<feature type="domain" description="Carrier" evidence="5">
    <location>
        <begin position="3148"/>
        <end position="3225"/>
    </location>
</feature>
<name>A0A3M7TFR2_9FLAO</name>
<dbReference type="InterPro" id="IPR020806">
    <property type="entry name" value="PKS_PP-bd"/>
</dbReference>
<dbReference type="FunFam" id="3.30.300.30:FF:000010">
    <property type="entry name" value="Enterobactin synthetase component F"/>
    <property type="match status" value="7"/>
</dbReference>
<dbReference type="FunFam" id="1.10.1200.10:FF:000005">
    <property type="entry name" value="Nonribosomal peptide synthetase 1"/>
    <property type="match status" value="5"/>
</dbReference>
<dbReference type="SUPFAM" id="SSF52777">
    <property type="entry name" value="CoA-dependent acyltransferases"/>
    <property type="match status" value="14"/>
</dbReference>
<dbReference type="SUPFAM" id="SSF56801">
    <property type="entry name" value="Acetyl-CoA synthetase-like"/>
    <property type="match status" value="7"/>
</dbReference>
<feature type="domain" description="Carrier" evidence="5">
    <location>
        <begin position="4214"/>
        <end position="4291"/>
    </location>
</feature>
<evidence type="ECO:0000313" key="6">
    <source>
        <dbReference type="EMBL" id="RNA61469.1"/>
    </source>
</evidence>
<dbReference type="InterPro" id="IPR045851">
    <property type="entry name" value="AMP-bd_C_sf"/>
</dbReference>
<dbReference type="RefSeq" id="WP_122635610.1">
    <property type="nucleotide sequence ID" value="NZ_QWIU01000002.1"/>
</dbReference>
<dbReference type="InterPro" id="IPR000873">
    <property type="entry name" value="AMP-dep_synth/lig_dom"/>
</dbReference>
<proteinExistence type="inferred from homology"/>
<gene>
    <name evidence="6" type="ORF">D1631_05745</name>
</gene>
<dbReference type="Pfam" id="PF00975">
    <property type="entry name" value="Thioesterase"/>
    <property type="match status" value="1"/>
</dbReference>
<dbReference type="GO" id="GO:0043041">
    <property type="term" value="P:amino acid activation for nonribosomal peptide biosynthetic process"/>
    <property type="evidence" value="ECO:0007669"/>
    <property type="project" value="TreeGrafter"/>
</dbReference>
<dbReference type="InterPro" id="IPR001031">
    <property type="entry name" value="Thioesterase"/>
</dbReference>
<dbReference type="CDD" id="cd17643">
    <property type="entry name" value="A_NRPS_Cytc1-like"/>
    <property type="match status" value="3"/>
</dbReference>